<evidence type="ECO:0000256" key="1">
    <source>
        <dbReference type="SAM" id="MobiDB-lite"/>
    </source>
</evidence>
<dbReference type="GeneID" id="65102593"/>
<accession>A0A650BKV8</accession>
<dbReference type="Proteomes" id="UP000500842">
    <property type="component" value="Segment"/>
</dbReference>
<dbReference type="KEGG" id="vg:65102593"/>
<proteinExistence type="predicted"/>
<feature type="compositionally biased region" description="Polar residues" evidence="1">
    <location>
        <begin position="162"/>
        <end position="183"/>
    </location>
</feature>
<organism evidence="2 3">
    <name type="scientific">Botrylloides leachii nidovirus</name>
    <dbReference type="NCBI Taxonomy" id="2509395"/>
    <lineage>
        <taxon>Viruses</taxon>
        <taxon>Riboviria</taxon>
        <taxon>Orthornavirae</taxon>
        <taxon>Pisuviricota</taxon>
        <taxon>Pisoniviricetes</taxon>
        <taxon>Nidovirales</taxon>
        <taxon>Mesnidovirineae</taxon>
        <taxon>Medioniviridae</taxon>
        <taxon>Medionivirinae</taxon>
        <taxon>Bolenivirus</taxon>
        <taxon>Balbicanovirus</taxon>
        <taxon>Bolenivirus botrylloidis</taxon>
    </lineage>
</organism>
<reference evidence="2 3" key="1">
    <citation type="submission" date="2019-05" db="EMBL/GenBank/DDBJ databases">
        <authorList>
            <person name="Lauber C."/>
        </authorList>
    </citation>
    <scope>NUCLEOTIDE SEQUENCE [LARGE SCALE GENOMIC DNA]</scope>
    <source>
        <strain evidence="2 3">SRR2729873</strain>
    </source>
</reference>
<dbReference type="RefSeq" id="YP_010087322.1">
    <property type="nucleotide sequence ID" value="NC_055538.1"/>
</dbReference>
<name>A0A650BKV8_9NIDO</name>
<keyword evidence="3" id="KW-1185">Reference proteome</keyword>
<feature type="region of interest" description="Disordered" evidence="1">
    <location>
        <begin position="152"/>
        <end position="183"/>
    </location>
</feature>
<sequence>MSSISHRTEETKMLLEDPTFLQSTNLLPSEKEMLDRALKDFRENLGQMLTARNKVSQGLAKPRNQAILLTSQLDLSNNLMVDVYSTNVKRLKGEDPKKMQTPREQSTSEEIPIRSSGRSKSMESGCWSRIRQLLLPKPKLFQTIKYQPLREGPCLPSLAQVKPSQRPLSLTTKKGEKFSTTTP</sequence>
<evidence type="ECO:0000313" key="2">
    <source>
        <dbReference type="EMBL" id="QGQ56581.1"/>
    </source>
</evidence>
<evidence type="ECO:0000313" key="3">
    <source>
        <dbReference type="Proteomes" id="UP000500842"/>
    </source>
</evidence>
<dbReference type="EMBL" id="MK956105">
    <property type="protein sequence ID" value="QGQ56581.1"/>
    <property type="molecule type" value="Genomic_RNA"/>
</dbReference>
<protein>
    <submittedName>
        <fullName evidence="2">Putative structural/accessory protein</fullName>
    </submittedName>
</protein>
<feature type="region of interest" description="Disordered" evidence="1">
    <location>
        <begin position="92"/>
        <end position="121"/>
    </location>
</feature>